<dbReference type="EMBL" id="BAABDE010000047">
    <property type="protein sequence ID" value="GAA3843609.1"/>
    <property type="molecule type" value="Genomic_DNA"/>
</dbReference>
<organism evidence="2 3">
    <name type="scientific">Streptomyces coacervatus</name>
    <dbReference type="NCBI Taxonomy" id="647381"/>
    <lineage>
        <taxon>Bacteria</taxon>
        <taxon>Bacillati</taxon>
        <taxon>Actinomycetota</taxon>
        <taxon>Actinomycetes</taxon>
        <taxon>Kitasatosporales</taxon>
        <taxon>Streptomycetaceae</taxon>
        <taxon>Streptomyces</taxon>
    </lineage>
</organism>
<name>A0ABP7JF69_9ACTN</name>
<dbReference type="PANTHER" id="PTHR40086:SF1">
    <property type="entry name" value="CELL CYCLE REGULATOR CCRZ"/>
    <property type="match status" value="1"/>
</dbReference>
<dbReference type="SUPFAM" id="SSF56112">
    <property type="entry name" value="Protein kinase-like (PK-like)"/>
    <property type="match status" value="1"/>
</dbReference>
<comment type="caution">
    <text evidence="2">The sequence shown here is derived from an EMBL/GenBank/DDBJ whole genome shotgun (WGS) entry which is preliminary data.</text>
</comment>
<sequence length="373" mass="42436">MDPLISAIMPPLSHGARWSLAQRRLERKLGGSGEVFKGHHNTNYVLRVGLVLALLLGVMPFVRYKYRVPLKTVEVVPRIWPREADVLEVVCRYLREVPRCFAVLGDRSVHRYRRGKPLSVRNPDGGIDEKLMREFAAFFVRTAKVPVEELPPPPEDWPANGDSDGFLHWLVDFTEQRVHQPNRRRFGQLFDAVGIPRDAMATFKENHRDLAPRPFVLLHTDVHRANVVVRRHGISVIDWELAIYGDPLHELATHIVRIGYTKAEQQRFVSLWAEALQEVDRGKLTAGLHKDLGTYLAFEYAQSVFTDVMRAALSLPVDAGEQHFLAAGERVSLAMERARESLKLDDVPVPEKLVQALREWHSLFATPTPAIVL</sequence>
<dbReference type="InterPro" id="IPR002575">
    <property type="entry name" value="Aminoglycoside_PTrfase"/>
</dbReference>
<reference evidence="3" key="1">
    <citation type="journal article" date="2019" name="Int. J. Syst. Evol. Microbiol.">
        <title>The Global Catalogue of Microorganisms (GCM) 10K type strain sequencing project: providing services to taxonomists for standard genome sequencing and annotation.</title>
        <authorList>
            <consortium name="The Broad Institute Genomics Platform"/>
            <consortium name="The Broad Institute Genome Sequencing Center for Infectious Disease"/>
            <person name="Wu L."/>
            <person name="Ma J."/>
        </authorList>
    </citation>
    <scope>NUCLEOTIDE SEQUENCE [LARGE SCALE GENOMIC DNA]</scope>
    <source>
        <strain evidence="3">JCM 17138</strain>
    </source>
</reference>
<keyword evidence="3" id="KW-1185">Reference proteome</keyword>
<dbReference type="InterPro" id="IPR052077">
    <property type="entry name" value="CcrZ_PhaseVar_Mediator"/>
</dbReference>
<evidence type="ECO:0000313" key="3">
    <source>
        <dbReference type="Proteomes" id="UP001501009"/>
    </source>
</evidence>
<protein>
    <submittedName>
        <fullName evidence="2">Phosphotransferase</fullName>
    </submittedName>
</protein>
<evidence type="ECO:0000259" key="1">
    <source>
        <dbReference type="Pfam" id="PF01636"/>
    </source>
</evidence>
<dbReference type="Gene3D" id="3.90.1200.10">
    <property type="match status" value="1"/>
</dbReference>
<dbReference type="PANTHER" id="PTHR40086">
    <property type="entry name" value="PHOSPHOTRANSFERASE YTMP-RELATED"/>
    <property type="match status" value="1"/>
</dbReference>
<feature type="domain" description="Aminoglycoside phosphotransferase" evidence="1">
    <location>
        <begin position="81"/>
        <end position="277"/>
    </location>
</feature>
<accession>A0ABP7JF69</accession>
<gene>
    <name evidence="2" type="ORF">GCM10022403_089470</name>
</gene>
<evidence type="ECO:0000313" key="2">
    <source>
        <dbReference type="EMBL" id="GAA3843609.1"/>
    </source>
</evidence>
<dbReference type="Proteomes" id="UP001501009">
    <property type="component" value="Unassembled WGS sequence"/>
</dbReference>
<dbReference type="InterPro" id="IPR011009">
    <property type="entry name" value="Kinase-like_dom_sf"/>
</dbReference>
<proteinExistence type="predicted"/>
<dbReference type="Pfam" id="PF01636">
    <property type="entry name" value="APH"/>
    <property type="match status" value="1"/>
</dbReference>